<dbReference type="EMBL" id="JAZHXI010000004">
    <property type="protein sequence ID" value="KAL2072684.1"/>
    <property type="molecule type" value="Genomic_DNA"/>
</dbReference>
<name>A0ABR4CRR8_9HELO</name>
<dbReference type="Proteomes" id="UP001595075">
    <property type="component" value="Unassembled WGS sequence"/>
</dbReference>
<proteinExistence type="predicted"/>
<feature type="compositionally biased region" description="Low complexity" evidence="1">
    <location>
        <begin position="34"/>
        <end position="55"/>
    </location>
</feature>
<evidence type="ECO:0000313" key="3">
    <source>
        <dbReference type="Proteomes" id="UP001595075"/>
    </source>
</evidence>
<evidence type="ECO:0000313" key="2">
    <source>
        <dbReference type="EMBL" id="KAL2072684.1"/>
    </source>
</evidence>
<feature type="region of interest" description="Disordered" evidence="1">
    <location>
        <begin position="27"/>
        <end position="55"/>
    </location>
</feature>
<keyword evidence="3" id="KW-1185">Reference proteome</keyword>
<gene>
    <name evidence="2" type="ORF">VTL71DRAFT_12027</name>
</gene>
<organism evidence="2 3">
    <name type="scientific">Oculimacula yallundae</name>
    <dbReference type="NCBI Taxonomy" id="86028"/>
    <lineage>
        <taxon>Eukaryota</taxon>
        <taxon>Fungi</taxon>
        <taxon>Dikarya</taxon>
        <taxon>Ascomycota</taxon>
        <taxon>Pezizomycotina</taxon>
        <taxon>Leotiomycetes</taxon>
        <taxon>Helotiales</taxon>
        <taxon>Ploettnerulaceae</taxon>
        <taxon>Oculimacula</taxon>
    </lineage>
</organism>
<accession>A0ABR4CRR8</accession>
<reference evidence="2 3" key="1">
    <citation type="journal article" date="2024" name="Commun. Biol.">
        <title>Comparative genomic analysis of thermophilic fungi reveals convergent evolutionary adaptations and gene losses.</title>
        <authorList>
            <person name="Steindorff A.S."/>
            <person name="Aguilar-Pontes M.V."/>
            <person name="Robinson A.J."/>
            <person name="Andreopoulos B."/>
            <person name="LaButti K."/>
            <person name="Kuo A."/>
            <person name="Mondo S."/>
            <person name="Riley R."/>
            <person name="Otillar R."/>
            <person name="Haridas S."/>
            <person name="Lipzen A."/>
            <person name="Grimwood J."/>
            <person name="Schmutz J."/>
            <person name="Clum A."/>
            <person name="Reid I.D."/>
            <person name="Moisan M.C."/>
            <person name="Butler G."/>
            <person name="Nguyen T.T.M."/>
            <person name="Dewar K."/>
            <person name="Conant G."/>
            <person name="Drula E."/>
            <person name="Henrissat B."/>
            <person name="Hansel C."/>
            <person name="Singer S."/>
            <person name="Hutchinson M.I."/>
            <person name="de Vries R.P."/>
            <person name="Natvig D.O."/>
            <person name="Powell A.J."/>
            <person name="Tsang A."/>
            <person name="Grigoriev I.V."/>
        </authorList>
    </citation>
    <scope>NUCLEOTIDE SEQUENCE [LARGE SCALE GENOMIC DNA]</scope>
    <source>
        <strain evidence="2 3">CBS 494.80</strain>
    </source>
</reference>
<sequence>MEFPLSTPVSTLSTEAKSNFKKLLNRMQSNRAGSESSSTTSIASKTTNSSNKGNSINNIFNSNLITQQNPDIAMVSSSPQSTPYKETDIEVDPDTVMDLTPPATPTLTLASSTSSNDITTQGPMSQNIFTTSALGKLNTDADIEMELTPPDTPILDFSGAFNCSALYWALETSIDNTFSLDSTKIDIDNDNRSLWPVNSEAIFDTDMECAPTDSISGVELQFLREKGALRLMAAKINGENDVDMEENKKNEIEIEDVDIDMYNGNDNNTADTADNLGLNEIERGKVRNSRAEYFARKELEGRDEEMSDVADDEILEFDMMIDMDAASGDPVDDLVSVLALL</sequence>
<comment type="caution">
    <text evidence="2">The sequence shown here is derived from an EMBL/GenBank/DDBJ whole genome shotgun (WGS) entry which is preliminary data.</text>
</comment>
<evidence type="ECO:0000256" key="1">
    <source>
        <dbReference type="SAM" id="MobiDB-lite"/>
    </source>
</evidence>
<protein>
    <submittedName>
        <fullName evidence="2">Uncharacterized protein</fullName>
    </submittedName>
</protein>